<keyword evidence="1" id="KW-0472">Membrane</keyword>
<keyword evidence="1" id="KW-1133">Transmembrane helix</keyword>
<protein>
    <submittedName>
        <fullName evidence="2">Uncharacterized protein</fullName>
    </submittedName>
</protein>
<accession>A0A645B5E0</accession>
<proteinExistence type="predicted"/>
<sequence length="179" mass="19519">MVDVVEPGVDRGNTRLRFAAVTPELCGINLPGPVCPSGIPGDHLFAKPPDVCHHFRDKGGVGELHFIGSDMDPGCIGKHFGTDFLHQSLQYFHSLRRLHVVSDGPHKGSAVTGHIDLRNQQHVVLATIFGNFVCLGYSIILCVMALVMDRIVKLRKNVALQPPSLVFGQVPVENVDLEL</sequence>
<name>A0A645B5E0_9ZZZZ</name>
<reference evidence="2" key="1">
    <citation type="submission" date="2019-08" db="EMBL/GenBank/DDBJ databases">
        <authorList>
            <person name="Kucharzyk K."/>
            <person name="Murdoch R.W."/>
            <person name="Higgins S."/>
            <person name="Loffler F."/>
        </authorList>
    </citation>
    <scope>NUCLEOTIDE SEQUENCE</scope>
</reference>
<gene>
    <name evidence="2" type="ORF">SDC9_107469</name>
</gene>
<dbReference type="AlphaFoldDB" id="A0A645B5E0"/>
<keyword evidence="1" id="KW-0812">Transmembrane</keyword>
<comment type="caution">
    <text evidence="2">The sequence shown here is derived from an EMBL/GenBank/DDBJ whole genome shotgun (WGS) entry which is preliminary data.</text>
</comment>
<dbReference type="EMBL" id="VSSQ01017892">
    <property type="protein sequence ID" value="MPM60617.1"/>
    <property type="molecule type" value="Genomic_DNA"/>
</dbReference>
<feature type="transmembrane region" description="Helical" evidence="1">
    <location>
        <begin position="123"/>
        <end position="147"/>
    </location>
</feature>
<evidence type="ECO:0000256" key="1">
    <source>
        <dbReference type="SAM" id="Phobius"/>
    </source>
</evidence>
<organism evidence="2">
    <name type="scientific">bioreactor metagenome</name>
    <dbReference type="NCBI Taxonomy" id="1076179"/>
    <lineage>
        <taxon>unclassified sequences</taxon>
        <taxon>metagenomes</taxon>
        <taxon>ecological metagenomes</taxon>
    </lineage>
</organism>
<evidence type="ECO:0000313" key="2">
    <source>
        <dbReference type="EMBL" id="MPM60617.1"/>
    </source>
</evidence>